<reference evidence="18 19" key="1">
    <citation type="journal article" date="2015" name="Nature">
        <title>rRNA introns, odd ribosomes, and small enigmatic genomes across a large radiation of phyla.</title>
        <authorList>
            <person name="Brown C.T."/>
            <person name="Hug L.A."/>
            <person name="Thomas B.C."/>
            <person name="Sharon I."/>
            <person name="Castelle C.J."/>
            <person name="Singh A."/>
            <person name="Wilkins M.J."/>
            <person name="Williams K.H."/>
            <person name="Banfield J.F."/>
        </authorList>
    </citation>
    <scope>NUCLEOTIDE SEQUENCE [LARGE SCALE GENOMIC DNA]</scope>
</reference>
<dbReference type="UniPathway" id="UPA00049">
    <property type="reaction ID" value="UER00061"/>
</dbReference>
<dbReference type="GO" id="GO:0009097">
    <property type="term" value="P:isoleucine biosynthetic process"/>
    <property type="evidence" value="ECO:0007669"/>
    <property type="project" value="UniProtKB-UniRule"/>
</dbReference>
<evidence type="ECO:0000256" key="8">
    <source>
        <dbReference type="ARBA" id="ARBA00023014"/>
    </source>
</evidence>
<dbReference type="InterPro" id="IPR000581">
    <property type="entry name" value="ILV_EDD_N"/>
</dbReference>
<evidence type="ECO:0000256" key="7">
    <source>
        <dbReference type="ARBA" id="ARBA00023004"/>
    </source>
</evidence>
<comment type="pathway">
    <text evidence="13 15">Amino-acid biosynthesis; L-isoleucine biosynthesis; L-isoleucine from 2-oxobutanoate: step 3/4.</text>
</comment>
<evidence type="ECO:0000256" key="13">
    <source>
        <dbReference type="ARBA" id="ARBA00029437"/>
    </source>
</evidence>
<dbReference type="FunFam" id="3.50.30.80:FF:000001">
    <property type="entry name" value="Dihydroxy-acid dehydratase"/>
    <property type="match status" value="1"/>
</dbReference>
<dbReference type="SUPFAM" id="SSF52016">
    <property type="entry name" value="LeuD/IlvD-like"/>
    <property type="match status" value="1"/>
</dbReference>
<comment type="caution">
    <text evidence="15">Lacks conserved residue(s) required for the propagation of feature annotation.</text>
</comment>
<dbReference type="NCBIfam" id="NF002068">
    <property type="entry name" value="PRK00911.1"/>
    <property type="match status" value="1"/>
</dbReference>
<evidence type="ECO:0000313" key="19">
    <source>
        <dbReference type="Proteomes" id="UP000034894"/>
    </source>
</evidence>
<keyword evidence="4 15" id="KW-0001">2Fe-2S</keyword>
<feature type="active site" description="Proton acceptor" evidence="15">
    <location>
        <position position="488"/>
    </location>
</feature>
<evidence type="ECO:0000256" key="5">
    <source>
        <dbReference type="ARBA" id="ARBA00022723"/>
    </source>
</evidence>
<evidence type="ECO:0000256" key="1">
    <source>
        <dbReference type="ARBA" id="ARBA00001946"/>
    </source>
</evidence>
<keyword evidence="7 15" id="KW-0408">Iron</keyword>
<comment type="subunit">
    <text evidence="15">Homodimer.</text>
</comment>
<dbReference type="GO" id="GO:0009099">
    <property type="term" value="P:L-valine biosynthetic process"/>
    <property type="evidence" value="ECO:0007669"/>
    <property type="project" value="UniProtKB-UniRule"/>
</dbReference>
<evidence type="ECO:0000256" key="10">
    <source>
        <dbReference type="ARBA" id="ARBA00023304"/>
    </source>
</evidence>
<dbReference type="Pfam" id="PF00920">
    <property type="entry name" value="ILVD_EDD_N"/>
    <property type="match status" value="1"/>
</dbReference>
<evidence type="ECO:0000256" key="2">
    <source>
        <dbReference type="ARBA" id="ARBA00006486"/>
    </source>
</evidence>
<gene>
    <name evidence="15" type="primary">ilvD</name>
    <name evidence="18" type="ORF">UV73_C0012G0122</name>
</gene>
<keyword evidence="6 15" id="KW-0460">Magnesium</keyword>
<dbReference type="Pfam" id="PF24877">
    <property type="entry name" value="ILV_EDD_C"/>
    <property type="match status" value="1"/>
</dbReference>
<accession>A0A0G1DER3</accession>
<feature type="binding site" evidence="15">
    <location>
        <position position="59"/>
    </location>
    <ligand>
        <name>[2Fe-2S] cluster</name>
        <dbReference type="ChEBI" id="CHEBI:190135"/>
    </ligand>
</feature>
<evidence type="ECO:0000259" key="16">
    <source>
        <dbReference type="Pfam" id="PF00920"/>
    </source>
</evidence>
<dbReference type="InterPro" id="IPR020558">
    <property type="entry name" value="DiOHA_6PGluconate_deHydtase_CS"/>
</dbReference>
<dbReference type="NCBIfam" id="TIGR00110">
    <property type="entry name" value="ilvD"/>
    <property type="match status" value="1"/>
</dbReference>
<dbReference type="EMBL" id="LCFP01000012">
    <property type="protein sequence ID" value="KKS96094.1"/>
    <property type="molecule type" value="Genomic_DNA"/>
</dbReference>
<evidence type="ECO:0000313" key="18">
    <source>
        <dbReference type="EMBL" id="KKS96094.1"/>
    </source>
</evidence>
<feature type="binding site" evidence="15">
    <location>
        <position position="133"/>
    </location>
    <ligand>
        <name>Mg(2+)</name>
        <dbReference type="ChEBI" id="CHEBI:18420"/>
    </ligand>
</feature>
<comment type="caution">
    <text evidence="18">The sequence shown here is derived from an EMBL/GenBank/DDBJ whole genome shotgun (WGS) entry which is preliminary data.</text>
</comment>
<comment type="cofactor">
    <cofactor evidence="1 15">
        <name>Mg(2+)</name>
        <dbReference type="ChEBI" id="CHEBI:18420"/>
    </cofactor>
</comment>
<dbReference type="PROSITE" id="PS00886">
    <property type="entry name" value="ILVD_EDD_1"/>
    <property type="match status" value="1"/>
</dbReference>
<evidence type="ECO:0000256" key="6">
    <source>
        <dbReference type="ARBA" id="ARBA00022842"/>
    </source>
</evidence>
<dbReference type="STRING" id="1618443.UV73_C0012G0122"/>
<dbReference type="AlphaFoldDB" id="A0A0G1DER3"/>
<proteinExistence type="inferred from homology"/>
<keyword evidence="9 15" id="KW-0456">Lyase</keyword>
<dbReference type="Gene3D" id="3.50.30.80">
    <property type="entry name" value="IlvD/EDD C-terminal domain-like"/>
    <property type="match status" value="1"/>
</dbReference>
<evidence type="ECO:0000256" key="12">
    <source>
        <dbReference type="ARBA" id="ARBA00029436"/>
    </source>
</evidence>
<evidence type="ECO:0000256" key="11">
    <source>
        <dbReference type="ARBA" id="ARBA00029304"/>
    </source>
</evidence>
<comment type="function">
    <text evidence="15">Functions in the biosynthesis of branched-chain amino acids. Catalyzes the dehydration of (2R,3R)-2,3-dihydroxy-3-methylpentanoate (2,3-dihydroxy-3-methylvalerate) into 2-oxo-3-methylpentanoate (2-oxo-3-methylvalerate) and of (2R)-2,3-dihydroxy-3-methylbutanoate (2,3-dihydroxyisovalerate) into 2-oxo-3-methylbutanoate (2-oxoisovalerate), the penultimate precursor to L-isoleucine and L-valine, respectively.</text>
</comment>
<keyword evidence="8 15" id="KW-0411">Iron-sulfur</keyword>
<keyword evidence="10 15" id="KW-0100">Branched-chain amino acid biosynthesis</keyword>
<comment type="pathway">
    <text evidence="12 15">Amino-acid biosynthesis; L-valine biosynthesis; L-valine from pyruvate: step 3/4.</text>
</comment>
<dbReference type="PROSITE" id="PS00887">
    <property type="entry name" value="ILVD_EDD_2"/>
    <property type="match status" value="1"/>
</dbReference>
<feature type="domain" description="Dihydroxy-acid/6-phosphogluconate dehydratase C-terminal" evidence="17">
    <location>
        <begin position="379"/>
        <end position="569"/>
    </location>
</feature>
<dbReference type="PATRIC" id="fig|1618443.3.peg.1447"/>
<name>A0A0G1DER3_9BACT</name>
<dbReference type="UniPathway" id="UPA00047">
    <property type="reaction ID" value="UER00057"/>
</dbReference>
<keyword evidence="3 15" id="KW-0028">Amino-acid biosynthesis</keyword>
<keyword evidence="5 15" id="KW-0479">Metal-binding</keyword>
<evidence type="ECO:0000259" key="17">
    <source>
        <dbReference type="Pfam" id="PF24877"/>
    </source>
</evidence>
<dbReference type="PANTHER" id="PTHR21000:SF5">
    <property type="entry name" value="DIHYDROXY-ACID DEHYDRATASE, MITOCHONDRIAL"/>
    <property type="match status" value="1"/>
</dbReference>
<dbReference type="InterPro" id="IPR037237">
    <property type="entry name" value="IlvD/EDD_N"/>
</dbReference>
<dbReference type="GO" id="GO:0000287">
    <property type="term" value="F:magnesium ion binding"/>
    <property type="evidence" value="ECO:0007669"/>
    <property type="project" value="UniProtKB-UniRule"/>
</dbReference>
<comment type="catalytic activity">
    <reaction evidence="11">
        <text>(2R)-2,3-dihydroxy-3-methylbutanoate = 3-methyl-2-oxobutanoate + H2O</text>
        <dbReference type="Rhea" id="RHEA:24809"/>
        <dbReference type="ChEBI" id="CHEBI:11851"/>
        <dbReference type="ChEBI" id="CHEBI:15377"/>
        <dbReference type="ChEBI" id="CHEBI:49072"/>
        <dbReference type="EC" id="4.2.1.9"/>
    </reaction>
    <physiologicalReaction direction="left-to-right" evidence="11">
        <dbReference type="Rhea" id="RHEA:24810"/>
    </physiologicalReaction>
</comment>
<organism evidence="18 19">
    <name type="scientific">Candidatus Gottesmanbacteria bacterium GW2011_GWA2_43_14</name>
    <dbReference type="NCBI Taxonomy" id="1618443"/>
    <lineage>
        <taxon>Bacteria</taxon>
        <taxon>Candidatus Gottesmaniibacteriota</taxon>
    </lineage>
</organism>
<feature type="binding site" evidence="15">
    <location>
        <position position="91"/>
    </location>
    <ligand>
        <name>Mg(2+)</name>
        <dbReference type="ChEBI" id="CHEBI:18420"/>
    </ligand>
</feature>
<dbReference type="HAMAP" id="MF_00012">
    <property type="entry name" value="IlvD"/>
    <property type="match status" value="1"/>
</dbReference>
<evidence type="ECO:0000256" key="4">
    <source>
        <dbReference type="ARBA" id="ARBA00022714"/>
    </source>
</evidence>
<comment type="catalytic activity">
    <reaction evidence="15">
        <text>(2R,3R)-2,3-dihydroxy-3-methylpentanoate = (S)-3-methyl-2-oxopentanoate + H2O</text>
        <dbReference type="Rhea" id="RHEA:27694"/>
        <dbReference type="ChEBI" id="CHEBI:15377"/>
        <dbReference type="ChEBI" id="CHEBI:35146"/>
        <dbReference type="ChEBI" id="CHEBI:49258"/>
        <dbReference type="EC" id="4.2.1.9"/>
    </reaction>
</comment>
<dbReference type="InterPro" id="IPR042096">
    <property type="entry name" value="Dihydro-acid_dehy_C"/>
</dbReference>
<feature type="domain" description="Dihydroxy-acid/6-phosphogluconate dehydratase N-terminal" evidence="16">
    <location>
        <begin position="44"/>
        <end position="367"/>
    </location>
</feature>
<evidence type="ECO:0000256" key="14">
    <source>
        <dbReference type="ARBA" id="ARBA00029490"/>
    </source>
</evidence>
<dbReference type="PANTHER" id="PTHR21000">
    <property type="entry name" value="DIHYDROXY-ACID DEHYDRATASE DAD"/>
    <property type="match status" value="1"/>
</dbReference>
<dbReference type="EC" id="4.2.1.9" evidence="14 15"/>
<sequence>MKKKSLKWRSGLLTGTAGGSDWVKRAAARAMLRAVNFRDEDFLKPIVTVACPFTNATPCNAHLLTLGETVSLEIEKQGGKPFLFGTPVITDGESMGMEGMKYSLVSRDLIADCIESMHESYQADGLIALCGCDKTIPAAAMGLARNNSIGLVLYGGSILPGRLNGKDLTVVSIFEAIGSKSAGKMTDKDFHDVECASCPGNGACGGMYTANTMASALEVLGISLPYSSSNLAVDSQNRLSRDKLADCRKSAEALFLLLEKGIRARDILTGKAFENAVTFVLAIGGSTNAVLHLLAIAREAGVKLDLSDFSKLAEKVPLIGNFKPFGKYVMEDLHKIGGVPMVMKMLFEKGLLNGSCLTVTGKTVAENLKETGKRPAGQDVVYSLEKPLAAKNCHIRILYGSLAPEGAVIKLAGSGITRHRGPARVFDQEESALEAILAGKIKKGECLIIRYEGPKGGPGMREMLSPSSALMGAGLGREVALLTDGRFSGGTHGIMVGHISPEAVDGGLIALVRDGDIINIDADSRTVDLEVAQSEIKKRKAAWKKPKAKYPRGVLAKYARLVGSASEGAVTS</sequence>
<feature type="binding site" evidence="15">
    <location>
        <position position="462"/>
    </location>
    <ligand>
        <name>Mg(2+)</name>
        <dbReference type="ChEBI" id="CHEBI:18420"/>
    </ligand>
</feature>
<comment type="cofactor">
    <cofactor evidence="15">
        <name>[2Fe-2S] cluster</name>
        <dbReference type="ChEBI" id="CHEBI:190135"/>
    </cofactor>
    <text evidence="15">Binds 1 [2Fe-2S] cluster per subunit. This cluster acts as a Lewis acid cofactor.</text>
</comment>
<dbReference type="Proteomes" id="UP000034894">
    <property type="component" value="Unassembled WGS sequence"/>
</dbReference>
<dbReference type="GO" id="GO:0051537">
    <property type="term" value="F:2 iron, 2 sulfur cluster binding"/>
    <property type="evidence" value="ECO:0007669"/>
    <property type="project" value="UniProtKB-UniRule"/>
</dbReference>
<dbReference type="InterPro" id="IPR050165">
    <property type="entry name" value="DHAD_IlvD/Edd"/>
</dbReference>
<evidence type="ECO:0000256" key="9">
    <source>
        <dbReference type="ARBA" id="ARBA00023239"/>
    </source>
</evidence>
<dbReference type="InterPro" id="IPR004404">
    <property type="entry name" value="DihydroxyA_deHydtase"/>
</dbReference>
<dbReference type="GO" id="GO:0004160">
    <property type="term" value="F:dihydroxy-acid dehydratase activity"/>
    <property type="evidence" value="ECO:0007669"/>
    <property type="project" value="UniProtKB-UniRule"/>
</dbReference>
<protein>
    <recommendedName>
        <fullName evidence="14 15">Dihydroxy-acid dehydratase</fullName>
        <shortName evidence="15">DAD</shortName>
        <ecNumber evidence="14 15">4.2.1.9</ecNumber>
    </recommendedName>
</protein>
<dbReference type="SUPFAM" id="SSF143975">
    <property type="entry name" value="IlvD/EDD N-terminal domain-like"/>
    <property type="match status" value="1"/>
</dbReference>
<dbReference type="InterPro" id="IPR056740">
    <property type="entry name" value="ILV_EDD_C"/>
</dbReference>
<evidence type="ECO:0000256" key="3">
    <source>
        <dbReference type="ARBA" id="ARBA00022605"/>
    </source>
</evidence>
<feature type="modified residue" description="N6-carboxylysine" evidence="15">
    <location>
        <position position="134"/>
    </location>
</feature>
<feature type="binding site" description="via carbamate group" evidence="15">
    <location>
        <position position="134"/>
    </location>
    <ligand>
        <name>Mg(2+)</name>
        <dbReference type="ChEBI" id="CHEBI:18420"/>
    </ligand>
</feature>
<evidence type="ECO:0000256" key="15">
    <source>
        <dbReference type="HAMAP-Rule" id="MF_00012"/>
    </source>
</evidence>
<comment type="similarity">
    <text evidence="2 15">Belongs to the IlvD/Edd family.</text>
</comment>